<dbReference type="OrthoDB" id="9970435at2759"/>
<sequence length="478" mass="55720">MSEPIQSHNAVPLLNHSANGTLYASTASSVAQRGPNHTWYFMCGPFALNLFILGIAVNIHILRKHKIPFERIFGMQQNRIPTTASLLKLSATLFSIQCILYIFEVYNQKVYAVYRMERVLVLYCATLLILLCWPWDVWQRNNRRYFIRNLYECVWPFSSSKTEYGTYALPNFSQVFIADALTSLSKFLQDACGALLLCYYPIIISAENQNQNQLEWSRAYEDKLKQFLLPYFVATLPYIIRAMQCLTAFQRTFSVNDRFLHLLNACKYGSSILVITVGAYPQITRMGYAELNKNPFFMCCAVFNSVYSFLWDVMMDWGLGHTNAPSSQRFLRHHLLYRPYWVYYVIILFDFSLRILWVTKWWDWRSYGFNYKLLVQIAEVVRRCVWNCVRIEYESIKLDSTNPSSIEDTLKLQHIVDRILLRRHDTNDLKTFSGSIGHADTRRHSKRSMQSPKVSPVRSDRSELVGSACSNQSSEALF</sequence>
<keyword evidence="4 6" id="KW-0472">Membrane</keyword>
<dbReference type="PANTHER" id="PTHR10783:SF46">
    <property type="entry name" value="PROTEIN ERD1 HOMOLOG 2"/>
    <property type="match status" value="1"/>
</dbReference>
<feature type="domain" description="EXS" evidence="7">
    <location>
        <begin position="221"/>
        <end position="422"/>
    </location>
</feature>
<feature type="transmembrane region" description="Helical" evidence="6">
    <location>
        <begin position="340"/>
        <end position="357"/>
    </location>
</feature>
<proteinExistence type="predicted"/>
<evidence type="ECO:0000256" key="3">
    <source>
        <dbReference type="ARBA" id="ARBA00022989"/>
    </source>
</evidence>
<dbReference type="PROSITE" id="PS51380">
    <property type="entry name" value="EXS"/>
    <property type="match status" value="1"/>
</dbReference>
<evidence type="ECO:0000256" key="2">
    <source>
        <dbReference type="ARBA" id="ARBA00022692"/>
    </source>
</evidence>
<feature type="region of interest" description="Disordered" evidence="5">
    <location>
        <begin position="432"/>
        <end position="461"/>
    </location>
</feature>
<keyword evidence="9" id="KW-1185">Reference proteome</keyword>
<evidence type="ECO:0000256" key="1">
    <source>
        <dbReference type="ARBA" id="ARBA00004141"/>
    </source>
</evidence>
<gene>
    <name evidence="8" type="ORF">BN9_080560</name>
</gene>
<feature type="transmembrane region" description="Helical" evidence="6">
    <location>
        <begin position="228"/>
        <end position="249"/>
    </location>
</feature>
<dbReference type="GO" id="GO:0005737">
    <property type="term" value="C:cytoplasm"/>
    <property type="evidence" value="ECO:0007669"/>
    <property type="project" value="TreeGrafter"/>
</dbReference>
<feature type="transmembrane region" description="Helical" evidence="6">
    <location>
        <begin position="261"/>
        <end position="283"/>
    </location>
</feature>
<comment type="subcellular location">
    <subcellularLocation>
        <location evidence="1">Membrane</location>
        <topology evidence="1">Multi-pass membrane protein</topology>
    </subcellularLocation>
</comment>
<reference evidence="8 9" key="1">
    <citation type="submission" date="2012-05" db="EMBL/GenBank/DDBJ databases">
        <title>Recombination and specialization in a pathogen metapopulation.</title>
        <authorList>
            <person name="Gardiner A."/>
            <person name="Kemen E."/>
            <person name="Schultz-Larsen T."/>
            <person name="MacLean D."/>
            <person name="Van Oosterhout C."/>
            <person name="Jones J.D.G."/>
        </authorList>
    </citation>
    <scope>NUCLEOTIDE SEQUENCE [LARGE SCALE GENOMIC DNA]</scope>
    <source>
        <strain evidence="8 9">Ac Nc2</strain>
    </source>
</reference>
<evidence type="ECO:0000256" key="5">
    <source>
        <dbReference type="SAM" id="MobiDB-lite"/>
    </source>
</evidence>
<dbReference type="GO" id="GO:0016020">
    <property type="term" value="C:membrane"/>
    <property type="evidence" value="ECO:0007669"/>
    <property type="project" value="UniProtKB-SubCell"/>
</dbReference>
<dbReference type="AlphaFoldDB" id="A0A024GJZ4"/>
<protein>
    <recommendedName>
        <fullName evidence="7">EXS domain-containing protein</fullName>
    </recommendedName>
</protein>
<dbReference type="EMBL" id="CAIX01000151">
    <property type="protein sequence ID" value="CCI47087.1"/>
    <property type="molecule type" value="Genomic_DNA"/>
</dbReference>
<feature type="transmembrane region" description="Helical" evidence="6">
    <location>
        <begin position="83"/>
        <end position="103"/>
    </location>
</feature>
<organism evidence="8 9">
    <name type="scientific">Albugo candida</name>
    <dbReference type="NCBI Taxonomy" id="65357"/>
    <lineage>
        <taxon>Eukaryota</taxon>
        <taxon>Sar</taxon>
        <taxon>Stramenopiles</taxon>
        <taxon>Oomycota</taxon>
        <taxon>Peronosporomycetes</taxon>
        <taxon>Albuginales</taxon>
        <taxon>Albuginaceae</taxon>
        <taxon>Albugo</taxon>
    </lineage>
</organism>
<dbReference type="Pfam" id="PF03124">
    <property type="entry name" value="EXS"/>
    <property type="match status" value="1"/>
</dbReference>
<evidence type="ECO:0000256" key="4">
    <source>
        <dbReference type="ARBA" id="ARBA00023136"/>
    </source>
</evidence>
<dbReference type="InParanoid" id="A0A024GJZ4"/>
<keyword evidence="2 6" id="KW-0812">Transmembrane</keyword>
<name>A0A024GJZ4_9STRA</name>
<evidence type="ECO:0000313" key="9">
    <source>
        <dbReference type="Proteomes" id="UP000053237"/>
    </source>
</evidence>
<evidence type="ECO:0000259" key="7">
    <source>
        <dbReference type="PROSITE" id="PS51380"/>
    </source>
</evidence>
<evidence type="ECO:0000256" key="6">
    <source>
        <dbReference type="SAM" id="Phobius"/>
    </source>
</evidence>
<dbReference type="STRING" id="65357.A0A024GJZ4"/>
<dbReference type="InterPro" id="IPR004342">
    <property type="entry name" value="EXS_C"/>
</dbReference>
<comment type="caution">
    <text evidence="8">The sequence shown here is derived from an EMBL/GenBank/DDBJ whole genome shotgun (WGS) entry which is preliminary data.</text>
</comment>
<feature type="transmembrane region" description="Helical" evidence="6">
    <location>
        <begin position="119"/>
        <end position="138"/>
    </location>
</feature>
<dbReference type="PANTHER" id="PTHR10783">
    <property type="entry name" value="XENOTROPIC AND POLYTROPIC RETROVIRUS RECEPTOR 1-RELATED"/>
    <property type="match status" value="1"/>
</dbReference>
<evidence type="ECO:0000313" key="8">
    <source>
        <dbReference type="EMBL" id="CCI47087.1"/>
    </source>
</evidence>
<keyword evidence="3 6" id="KW-1133">Transmembrane helix</keyword>
<accession>A0A024GJZ4</accession>
<dbReference type="Proteomes" id="UP000053237">
    <property type="component" value="Unassembled WGS sequence"/>
</dbReference>
<feature type="transmembrane region" description="Helical" evidence="6">
    <location>
        <begin position="39"/>
        <end position="62"/>
    </location>
</feature>
<feature type="transmembrane region" description="Helical" evidence="6">
    <location>
        <begin position="295"/>
        <end position="320"/>
    </location>
</feature>